<dbReference type="GO" id="GO:0008168">
    <property type="term" value="F:methyltransferase activity"/>
    <property type="evidence" value="ECO:0007669"/>
    <property type="project" value="UniProtKB-KW"/>
</dbReference>
<comment type="catalytic activity">
    <reaction evidence="8">
        <text>4-demethyl-7-[(3S)-3-amino-3-carboxypropyl]wyosine(37) in tRNA(Phe) + S-adenosyl-L-methionine = 7-[(3S)-3-amino-3-carboxypropyl]wyosine(37) in tRNA(Phe) + S-adenosyl-L-homocysteine + H(+)</text>
        <dbReference type="Rhea" id="RHEA:36635"/>
        <dbReference type="Rhea" id="RHEA-COMP:10378"/>
        <dbReference type="Rhea" id="RHEA-COMP:10379"/>
        <dbReference type="ChEBI" id="CHEBI:15378"/>
        <dbReference type="ChEBI" id="CHEBI:57856"/>
        <dbReference type="ChEBI" id="CHEBI:59789"/>
        <dbReference type="ChEBI" id="CHEBI:73543"/>
        <dbReference type="ChEBI" id="CHEBI:73550"/>
        <dbReference type="EC" id="2.1.1.282"/>
    </reaction>
</comment>
<dbReference type="GO" id="GO:0008033">
    <property type="term" value="P:tRNA processing"/>
    <property type="evidence" value="ECO:0007669"/>
    <property type="project" value="UniProtKB-KW"/>
</dbReference>
<dbReference type="PANTHER" id="PTHR48418:SF1">
    <property type="entry name" value="TRNA WYBUTOSINE-SYNTHESIZING PROTEIN 3"/>
    <property type="match status" value="1"/>
</dbReference>
<evidence type="ECO:0000256" key="6">
    <source>
        <dbReference type="ARBA" id="ARBA00022694"/>
    </source>
</evidence>
<evidence type="ECO:0000256" key="3">
    <source>
        <dbReference type="ARBA" id="ARBA00022603"/>
    </source>
</evidence>
<evidence type="ECO:0000256" key="8">
    <source>
        <dbReference type="ARBA" id="ARBA00049202"/>
    </source>
</evidence>
<keyword evidence="11" id="KW-1185">Reference proteome</keyword>
<keyword evidence="4" id="KW-0808">Transferase</keyword>
<evidence type="ECO:0000256" key="2">
    <source>
        <dbReference type="ARBA" id="ARBA00012750"/>
    </source>
</evidence>
<comment type="similarity">
    <text evidence="1">Belongs to the TYW3 family.</text>
</comment>
<sequence length="309" mass="34359">MPFPQSFISKKRTILAQLAIPDAEYHDLSPKDSVDVGIRELIEEVNGGKGWVTTSSCAGRICVFMEGQRKTVGLEDDGNGSVEDVMETRAAAGGKGGGGKWLFVSHDSFTVDLKGSGRLAEMWGMVRDEAKETEHSQISVTERRFIHFKFEPMILHVLTASLAHAQAILTCALQAGFRESGIVNILPSGKEAATPMVAIRTQGTMLESLVGIFENDQPICNVPESYLQTLLNISDERFAENDKRIQRFRDELKRIEFGAEVGNESRKGDVGEWEDAITRRERKKAEGMRKSQLSREAYHGIENHTEDMV</sequence>
<dbReference type="InterPro" id="IPR036602">
    <property type="entry name" value="tRNA_yW-synthesising-like_sf"/>
</dbReference>
<dbReference type="OrthoDB" id="263283at2759"/>
<proteinExistence type="inferred from homology"/>
<keyword evidence="6" id="KW-0819">tRNA processing</keyword>
<dbReference type="Proteomes" id="UP000887226">
    <property type="component" value="Unassembled WGS sequence"/>
</dbReference>
<dbReference type="AlphaFoldDB" id="A0A9P8CHE0"/>
<evidence type="ECO:0000256" key="1">
    <source>
        <dbReference type="ARBA" id="ARBA00008569"/>
    </source>
</evidence>
<evidence type="ECO:0000256" key="5">
    <source>
        <dbReference type="ARBA" id="ARBA00022691"/>
    </source>
</evidence>
<organism evidence="10 11">
    <name type="scientific">Calycina marina</name>
    <dbReference type="NCBI Taxonomy" id="1763456"/>
    <lineage>
        <taxon>Eukaryota</taxon>
        <taxon>Fungi</taxon>
        <taxon>Dikarya</taxon>
        <taxon>Ascomycota</taxon>
        <taxon>Pezizomycotina</taxon>
        <taxon>Leotiomycetes</taxon>
        <taxon>Helotiales</taxon>
        <taxon>Pezizellaceae</taxon>
        <taxon>Calycina</taxon>
    </lineage>
</organism>
<dbReference type="PANTHER" id="PTHR48418">
    <property type="entry name" value="TRNA WYBUTOSINE-SYNTHESIZING PROTEIN 3"/>
    <property type="match status" value="1"/>
</dbReference>
<feature type="domain" description="tRNA wybutosine-synthesizing protein" evidence="9">
    <location>
        <begin position="10"/>
        <end position="253"/>
    </location>
</feature>
<dbReference type="Pfam" id="PF02676">
    <property type="entry name" value="TYW3"/>
    <property type="match status" value="1"/>
</dbReference>
<dbReference type="EC" id="2.1.1.282" evidence="2"/>
<evidence type="ECO:0000259" key="9">
    <source>
        <dbReference type="Pfam" id="PF02676"/>
    </source>
</evidence>
<evidence type="ECO:0000256" key="7">
    <source>
        <dbReference type="ARBA" id="ARBA00030554"/>
    </source>
</evidence>
<gene>
    <name evidence="10" type="ORF">BJ878DRAFT_458411</name>
</gene>
<evidence type="ECO:0000256" key="4">
    <source>
        <dbReference type="ARBA" id="ARBA00022679"/>
    </source>
</evidence>
<dbReference type="GO" id="GO:0032259">
    <property type="term" value="P:methylation"/>
    <property type="evidence" value="ECO:0007669"/>
    <property type="project" value="UniProtKB-KW"/>
</dbReference>
<keyword evidence="5" id="KW-0949">S-adenosyl-L-methionine</keyword>
<keyword evidence="3 10" id="KW-0489">Methyltransferase</keyword>
<reference evidence="10" key="1">
    <citation type="journal article" date="2021" name="IMA Fungus">
        <title>Genomic characterization of three marine fungi, including Emericellopsis atlantica sp. nov. with signatures of a generalist lifestyle and marine biomass degradation.</title>
        <authorList>
            <person name="Hagestad O.C."/>
            <person name="Hou L."/>
            <person name="Andersen J.H."/>
            <person name="Hansen E.H."/>
            <person name="Altermark B."/>
            <person name="Li C."/>
            <person name="Kuhnert E."/>
            <person name="Cox R.J."/>
            <person name="Crous P.W."/>
            <person name="Spatafora J.W."/>
            <person name="Lail K."/>
            <person name="Amirebrahimi M."/>
            <person name="Lipzen A."/>
            <person name="Pangilinan J."/>
            <person name="Andreopoulos W."/>
            <person name="Hayes R.D."/>
            <person name="Ng V."/>
            <person name="Grigoriev I.V."/>
            <person name="Jackson S.A."/>
            <person name="Sutton T.D.S."/>
            <person name="Dobson A.D.W."/>
            <person name="Rama T."/>
        </authorList>
    </citation>
    <scope>NUCLEOTIDE SEQUENCE</scope>
    <source>
        <strain evidence="10">TRa3180A</strain>
    </source>
</reference>
<accession>A0A9P8CHE0</accession>
<dbReference type="SUPFAM" id="SSF111278">
    <property type="entry name" value="SSo0622-like"/>
    <property type="match status" value="1"/>
</dbReference>
<comment type="caution">
    <text evidence="10">The sequence shown here is derived from an EMBL/GenBank/DDBJ whole genome shotgun (WGS) entry which is preliminary data.</text>
</comment>
<dbReference type="Gene3D" id="3.30.1960.10">
    <property type="entry name" value="tRNA wybutosine-synthesizing-like"/>
    <property type="match status" value="1"/>
</dbReference>
<name>A0A9P8CHE0_9HELO</name>
<protein>
    <recommendedName>
        <fullName evidence="2">tRNA(Phe) 7-[(3-amino-3-carboxypropyl)-4-demethylwyosine(37)-N(4)]-methyltransferase</fullName>
        <ecNumber evidence="2">2.1.1.282</ecNumber>
    </recommendedName>
    <alternativeName>
        <fullName evidence="7">tRNA(Phe) 7-((3-amino-3-carboxypropyl)-4-demethylwyosine(37)-N(4))-methyltransferase</fullName>
    </alternativeName>
</protein>
<dbReference type="EMBL" id="MU253850">
    <property type="protein sequence ID" value="KAG9245371.1"/>
    <property type="molecule type" value="Genomic_DNA"/>
</dbReference>
<evidence type="ECO:0000313" key="10">
    <source>
        <dbReference type="EMBL" id="KAG9245371.1"/>
    </source>
</evidence>
<evidence type="ECO:0000313" key="11">
    <source>
        <dbReference type="Proteomes" id="UP000887226"/>
    </source>
</evidence>
<dbReference type="InterPro" id="IPR003827">
    <property type="entry name" value="tRNA_yW-synthesising"/>
</dbReference>